<dbReference type="RefSeq" id="WP_114352951.1">
    <property type="nucleotide sequence ID" value="NZ_QPJJ01000007.1"/>
</dbReference>
<dbReference type="Proteomes" id="UP000252585">
    <property type="component" value="Unassembled WGS sequence"/>
</dbReference>
<organism evidence="1 2">
    <name type="scientific">Saliterribacillus persicus</name>
    <dbReference type="NCBI Taxonomy" id="930114"/>
    <lineage>
        <taxon>Bacteria</taxon>
        <taxon>Bacillati</taxon>
        <taxon>Bacillota</taxon>
        <taxon>Bacilli</taxon>
        <taxon>Bacillales</taxon>
        <taxon>Bacillaceae</taxon>
        <taxon>Saliterribacillus</taxon>
    </lineage>
</organism>
<comment type="caution">
    <text evidence="1">The sequence shown here is derived from an EMBL/GenBank/DDBJ whole genome shotgun (WGS) entry which is preliminary data.</text>
</comment>
<dbReference type="OrthoDB" id="2960746at2"/>
<accession>A0A368XP04</accession>
<gene>
    <name evidence="1" type="ORF">DFR57_107118</name>
</gene>
<evidence type="ECO:0000313" key="2">
    <source>
        <dbReference type="Proteomes" id="UP000252585"/>
    </source>
</evidence>
<keyword evidence="2" id="KW-1185">Reference proteome</keyword>
<dbReference type="EMBL" id="QPJJ01000007">
    <property type="protein sequence ID" value="RCW69730.1"/>
    <property type="molecule type" value="Genomic_DNA"/>
</dbReference>
<dbReference type="AlphaFoldDB" id="A0A368XP04"/>
<proteinExistence type="predicted"/>
<sequence>MLYLHDVWVNWFEGEENGYNVCHFHEWRKTDQLELLDQVPLLFITKELFHQVENDLQDLPVEMLHKIYKRAYLRKNQQRKVMEYCCVITDGVEIVVFDTLGYSIPIRKSRLIPRQERLVFETIQGRMRENFTPKGKVLKESHILSLPTSQMIGLTRKERQLKQLVMMAIDQLECIANTEEIRYWLTEWQPHRYKEIRKMTRETAWNILYQELVHGWSDKHEDFCRKLIRGQEFLDHLWNKEEELQRP</sequence>
<name>A0A368XP04_9BACI</name>
<dbReference type="Pfam" id="PF12227">
    <property type="entry name" value="DUF3603"/>
    <property type="match status" value="1"/>
</dbReference>
<protein>
    <submittedName>
        <fullName evidence="1">Uncharacterized protein DUF3603</fullName>
    </submittedName>
</protein>
<reference evidence="1 2" key="1">
    <citation type="submission" date="2018-07" db="EMBL/GenBank/DDBJ databases">
        <title>Genomic Encyclopedia of Type Strains, Phase IV (KMG-IV): sequencing the most valuable type-strain genomes for metagenomic binning, comparative biology and taxonomic classification.</title>
        <authorList>
            <person name="Goeker M."/>
        </authorList>
    </citation>
    <scope>NUCLEOTIDE SEQUENCE [LARGE SCALE GENOMIC DNA]</scope>
    <source>
        <strain evidence="1 2">DSM 27696</strain>
    </source>
</reference>
<evidence type="ECO:0000313" key="1">
    <source>
        <dbReference type="EMBL" id="RCW69730.1"/>
    </source>
</evidence>
<dbReference type="InterPro" id="IPR020909">
    <property type="entry name" value="UPF0736"/>
</dbReference>